<keyword evidence="2" id="KW-0812">Transmembrane</keyword>
<reference evidence="4" key="1">
    <citation type="journal article" date="2020" name="Mol. Biol.">
        <title>Life and death of selfish genes: comparative genomics reveals the dynamic evolution of cytoplasmic incompatibility.</title>
        <authorList>
            <person name="Martinez J."/>
            <person name="Klasson L."/>
            <person name="Welch J."/>
            <person name="Jiggins F.M."/>
        </authorList>
    </citation>
    <scope>NUCLEOTIDE SEQUENCE [LARGE SCALE GENOMIC DNA]</scope>
</reference>
<evidence type="ECO:0000256" key="1">
    <source>
        <dbReference type="SAM" id="Coils"/>
    </source>
</evidence>
<evidence type="ECO:0000256" key="2">
    <source>
        <dbReference type="SAM" id="Phobius"/>
    </source>
</evidence>
<keyword evidence="1" id="KW-0175">Coiled coil</keyword>
<sequence>MTSIWSNIGYNLSGKDRLEIAELQEKVAELEKLLGNFKGLPEQVTELSDKFGGLSERFTELSGKFDGLSTDLSDKFNGLQEKFTGLQEKFTGLEEKVETLTETVADQQKIMIACIAVSAVAAVALTCFVVCICYGIKCEKEKEKNLSKDTSDAKLNNADDAGIPEKLNNLTVEGLQKFSNDIAA</sequence>
<dbReference type="SUPFAM" id="SSF58100">
    <property type="entry name" value="Bacterial hemolysins"/>
    <property type="match status" value="1"/>
</dbReference>
<proteinExistence type="predicted"/>
<dbReference type="Gene3D" id="1.20.5.340">
    <property type="match status" value="1"/>
</dbReference>
<feature type="coiled-coil region" evidence="1">
    <location>
        <begin position="13"/>
        <end position="40"/>
    </location>
</feature>
<evidence type="ECO:0000313" key="4">
    <source>
        <dbReference type="Proteomes" id="UP000515744"/>
    </source>
</evidence>
<reference evidence="3 4" key="2">
    <citation type="journal article" date="2020" name="Mol. Biol. Evol.">
        <title>Life and death of selfish genes: comparative genomics reveals the dynamic evolution of cytoplasmic incompatibility.</title>
        <authorList>
            <person name="Martinez J."/>
            <person name="Klasson L."/>
            <person name="Welch J."/>
            <person name="Jiggins F.M."/>
        </authorList>
    </citation>
    <scope>NUCLEOTIDE SEQUENCE [LARGE SCALE GENOMIC DNA]</scope>
    <source>
        <strain evidence="3">WStv</strain>
    </source>
</reference>
<accession>A0A7G5CB55</accession>
<dbReference type="EMBL" id="CP050531">
    <property type="protein sequence ID" value="QMV46439.1"/>
    <property type="molecule type" value="Genomic_DNA"/>
</dbReference>
<protein>
    <submittedName>
        <fullName evidence="3">Uncharacterized protein</fullName>
    </submittedName>
</protein>
<name>A0A7G5CB55_WOLPI</name>
<dbReference type="RefSeq" id="WP_182158808.1">
    <property type="nucleotide sequence ID" value="NZ_CP050531.1"/>
</dbReference>
<feature type="transmembrane region" description="Helical" evidence="2">
    <location>
        <begin position="110"/>
        <end position="136"/>
    </location>
</feature>
<keyword evidence="2" id="KW-0472">Membrane</keyword>
<dbReference type="Proteomes" id="UP000515744">
    <property type="component" value="Chromosome"/>
</dbReference>
<organism evidence="3 4">
    <name type="scientific">Wolbachia pipientis</name>
    <dbReference type="NCBI Taxonomy" id="955"/>
    <lineage>
        <taxon>Bacteria</taxon>
        <taxon>Pseudomonadati</taxon>
        <taxon>Pseudomonadota</taxon>
        <taxon>Alphaproteobacteria</taxon>
        <taxon>Rickettsiales</taxon>
        <taxon>Anaplasmataceae</taxon>
        <taxon>Wolbachieae</taxon>
        <taxon>Wolbachia</taxon>
    </lineage>
</organism>
<keyword evidence="2" id="KW-1133">Transmembrane helix</keyword>
<gene>
    <name evidence="3" type="ORF">HC358_05400</name>
</gene>
<dbReference type="AlphaFoldDB" id="A0A7G5CB55"/>
<evidence type="ECO:0000313" key="3">
    <source>
        <dbReference type="EMBL" id="QMV46439.1"/>
    </source>
</evidence>